<evidence type="ECO:0000313" key="9">
    <source>
        <dbReference type="EMBL" id="PYH47883.1"/>
    </source>
</evidence>
<dbReference type="PANTHER" id="PTHR24305">
    <property type="entry name" value="CYTOCHROME P450"/>
    <property type="match status" value="1"/>
</dbReference>
<dbReference type="CDD" id="cd11062">
    <property type="entry name" value="CYP58-like"/>
    <property type="match status" value="1"/>
</dbReference>
<evidence type="ECO:0000256" key="7">
    <source>
        <dbReference type="ARBA" id="ARBA00023033"/>
    </source>
</evidence>
<dbReference type="OrthoDB" id="3945418at2759"/>
<evidence type="ECO:0000313" key="10">
    <source>
        <dbReference type="Proteomes" id="UP000248349"/>
    </source>
</evidence>
<keyword evidence="10" id="KW-1185">Reference proteome</keyword>
<dbReference type="Proteomes" id="UP000248349">
    <property type="component" value="Unassembled WGS sequence"/>
</dbReference>
<dbReference type="EMBL" id="KZ821223">
    <property type="protein sequence ID" value="PYH47883.1"/>
    <property type="molecule type" value="Genomic_DNA"/>
</dbReference>
<name>A0A318ZU83_9EURO</name>
<keyword evidence="7 9" id="KW-0503">Monooxygenase</keyword>
<keyword evidence="5" id="KW-0560">Oxidoreductase</keyword>
<keyword evidence="4 8" id="KW-0479">Metal-binding</keyword>
<evidence type="ECO:0000256" key="2">
    <source>
        <dbReference type="ARBA" id="ARBA00010617"/>
    </source>
</evidence>
<dbReference type="InterPro" id="IPR050121">
    <property type="entry name" value="Cytochrome_P450_monoxygenase"/>
</dbReference>
<dbReference type="GeneID" id="37077939"/>
<dbReference type="STRING" id="1450539.A0A318ZU83"/>
<keyword evidence="6 8" id="KW-0408">Iron</keyword>
<evidence type="ECO:0000256" key="8">
    <source>
        <dbReference type="PIRSR" id="PIRSR602401-1"/>
    </source>
</evidence>
<feature type="binding site" description="axial binding residue" evidence="8">
    <location>
        <position position="426"/>
    </location>
    <ligand>
        <name>heme</name>
        <dbReference type="ChEBI" id="CHEBI:30413"/>
    </ligand>
    <ligandPart>
        <name>Fe</name>
        <dbReference type="ChEBI" id="CHEBI:18248"/>
    </ligandPart>
</feature>
<evidence type="ECO:0000256" key="6">
    <source>
        <dbReference type="ARBA" id="ARBA00023004"/>
    </source>
</evidence>
<evidence type="ECO:0000256" key="1">
    <source>
        <dbReference type="ARBA" id="ARBA00001971"/>
    </source>
</evidence>
<dbReference type="GO" id="GO:0004497">
    <property type="term" value="F:monooxygenase activity"/>
    <property type="evidence" value="ECO:0007669"/>
    <property type="project" value="UniProtKB-KW"/>
</dbReference>
<protein>
    <submittedName>
        <fullName evidence="9">Benzoate 4-monooxygenase cytochrome P450</fullName>
    </submittedName>
</protein>
<dbReference type="PRINTS" id="PR00385">
    <property type="entry name" value="P450"/>
</dbReference>
<evidence type="ECO:0000256" key="3">
    <source>
        <dbReference type="ARBA" id="ARBA00022617"/>
    </source>
</evidence>
<dbReference type="GO" id="GO:0020037">
    <property type="term" value="F:heme binding"/>
    <property type="evidence" value="ECO:0007669"/>
    <property type="project" value="InterPro"/>
</dbReference>
<gene>
    <name evidence="9" type="ORF">BP01DRAFT_372056</name>
</gene>
<evidence type="ECO:0000256" key="4">
    <source>
        <dbReference type="ARBA" id="ARBA00022723"/>
    </source>
</evidence>
<comment type="cofactor">
    <cofactor evidence="1 8">
        <name>heme</name>
        <dbReference type="ChEBI" id="CHEBI:30413"/>
    </cofactor>
</comment>
<dbReference type="PRINTS" id="PR00463">
    <property type="entry name" value="EP450I"/>
</dbReference>
<reference evidence="9 10" key="1">
    <citation type="submission" date="2016-12" db="EMBL/GenBank/DDBJ databases">
        <title>The genomes of Aspergillus section Nigri reveals drivers in fungal speciation.</title>
        <authorList>
            <consortium name="DOE Joint Genome Institute"/>
            <person name="Vesth T.C."/>
            <person name="Nybo J."/>
            <person name="Theobald S."/>
            <person name="Brandl J."/>
            <person name="Frisvad J.C."/>
            <person name="Nielsen K.F."/>
            <person name="Lyhne E.K."/>
            <person name="Kogle M.E."/>
            <person name="Kuo A."/>
            <person name="Riley R."/>
            <person name="Clum A."/>
            <person name="Nolan M."/>
            <person name="Lipzen A."/>
            <person name="Salamov A."/>
            <person name="Henrissat B."/>
            <person name="Wiebenga A."/>
            <person name="De Vries R.P."/>
            <person name="Grigoriev I.V."/>
            <person name="Mortensen U.H."/>
            <person name="Andersen M.R."/>
            <person name="Baker S.E."/>
        </authorList>
    </citation>
    <scope>NUCLEOTIDE SEQUENCE [LARGE SCALE GENOMIC DNA]</scope>
    <source>
        <strain evidence="9 10">JOP 1030-1</strain>
    </source>
</reference>
<evidence type="ECO:0000256" key="5">
    <source>
        <dbReference type="ARBA" id="ARBA00023002"/>
    </source>
</evidence>
<dbReference type="InterPro" id="IPR036396">
    <property type="entry name" value="Cyt_P450_sf"/>
</dbReference>
<comment type="similarity">
    <text evidence="2">Belongs to the cytochrome P450 family.</text>
</comment>
<organism evidence="9 10">
    <name type="scientific">Aspergillus saccharolyticus JOP 1030-1</name>
    <dbReference type="NCBI Taxonomy" id="1450539"/>
    <lineage>
        <taxon>Eukaryota</taxon>
        <taxon>Fungi</taxon>
        <taxon>Dikarya</taxon>
        <taxon>Ascomycota</taxon>
        <taxon>Pezizomycotina</taxon>
        <taxon>Eurotiomycetes</taxon>
        <taxon>Eurotiomycetidae</taxon>
        <taxon>Eurotiales</taxon>
        <taxon>Aspergillaceae</taxon>
        <taxon>Aspergillus</taxon>
        <taxon>Aspergillus subgen. Circumdati</taxon>
    </lineage>
</organism>
<dbReference type="SUPFAM" id="SSF48264">
    <property type="entry name" value="Cytochrome P450"/>
    <property type="match status" value="1"/>
</dbReference>
<dbReference type="InterPro" id="IPR001128">
    <property type="entry name" value="Cyt_P450"/>
</dbReference>
<dbReference type="AlphaFoldDB" id="A0A318ZU83"/>
<sequence length="489" mass="55872">MYKLTQWIYRLYFHPLSSIPGPKLAAMTSLFEFYHDVIRRGKYIWEIEKMHAQYGPIVRITPRQVHVADPEFYEKIYAGANTRREKDPEMTAFMACPTAALATIDHDLHRSRRNQLNHFFSKRNVGVLMPIIYEKVDMLCEHLRVSAEEGTVIKLSDAFVALTGDTITHYCYGQDWGCLRAKHFTNNGVWDAVAEITNTCHLFQVFPLVPRLLMALPRRLVGWVKPKLITVFDMQDRIARDSKACLKGSVVGGPPTIYHSLSNANVPAEERSLVRLREESFVLLLAGTETTAGTLTYGMYQVLRNKEIFFKLRKEVQSMALTSDGRVPWPQVESLPYLTGVVNESLRLGSLVMRFSRVAPQEALYCNGYTIPPGTPMSTSSYFIHHNPVLFPNPKVFDPERWITARQEGVNLSKYLVAFTRGTRACVGMNLSYAELYTALATIVLRFDLELYDTPPESMAFRREMIVQRPEKGLWTLKARVTGVKQETE</sequence>
<dbReference type="Pfam" id="PF00067">
    <property type="entry name" value="p450"/>
    <property type="match status" value="1"/>
</dbReference>
<keyword evidence="3 8" id="KW-0349">Heme</keyword>
<dbReference type="GO" id="GO:0016705">
    <property type="term" value="F:oxidoreductase activity, acting on paired donors, with incorporation or reduction of molecular oxygen"/>
    <property type="evidence" value="ECO:0007669"/>
    <property type="project" value="InterPro"/>
</dbReference>
<dbReference type="InterPro" id="IPR002401">
    <property type="entry name" value="Cyt_P450_E_grp-I"/>
</dbReference>
<dbReference type="GO" id="GO:0005506">
    <property type="term" value="F:iron ion binding"/>
    <property type="evidence" value="ECO:0007669"/>
    <property type="project" value="InterPro"/>
</dbReference>
<accession>A0A318ZU83</accession>
<dbReference type="PANTHER" id="PTHR24305:SF157">
    <property type="entry name" value="N-ACETYLTRYPTOPHAN 6-HYDROXYLASE IVOC-RELATED"/>
    <property type="match status" value="1"/>
</dbReference>
<proteinExistence type="inferred from homology"/>
<dbReference type="Gene3D" id="1.10.630.10">
    <property type="entry name" value="Cytochrome P450"/>
    <property type="match status" value="1"/>
</dbReference>
<dbReference type="RefSeq" id="XP_025433865.1">
    <property type="nucleotide sequence ID" value="XM_025576710.1"/>
</dbReference>